<dbReference type="InterPro" id="IPR012910">
    <property type="entry name" value="Plug_dom"/>
</dbReference>
<dbReference type="RefSeq" id="WP_217699543.1">
    <property type="nucleotide sequence ID" value="NZ_FUYY01000005.1"/>
</dbReference>
<keyword evidence="2 7" id="KW-0813">Transport</keyword>
<feature type="chain" id="PRO_5012707625" evidence="8">
    <location>
        <begin position="21"/>
        <end position="1022"/>
    </location>
</feature>
<dbReference type="Gene3D" id="2.60.40.1120">
    <property type="entry name" value="Carboxypeptidase-like, regulatory domain"/>
    <property type="match status" value="1"/>
</dbReference>
<dbReference type="Proteomes" id="UP000190230">
    <property type="component" value="Unassembled WGS sequence"/>
</dbReference>
<dbReference type="InterPro" id="IPR023996">
    <property type="entry name" value="TonB-dep_OMP_SusC/RagA"/>
</dbReference>
<dbReference type="FunFam" id="2.170.130.10:FF:000003">
    <property type="entry name" value="SusC/RagA family TonB-linked outer membrane protein"/>
    <property type="match status" value="1"/>
</dbReference>
<dbReference type="Gene3D" id="2.170.130.10">
    <property type="entry name" value="TonB-dependent receptor, plug domain"/>
    <property type="match status" value="1"/>
</dbReference>
<evidence type="ECO:0000259" key="9">
    <source>
        <dbReference type="Pfam" id="PF07715"/>
    </source>
</evidence>
<evidence type="ECO:0000256" key="1">
    <source>
        <dbReference type="ARBA" id="ARBA00004571"/>
    </source>
</evidence>
<dbReference type="STRING" id="241145.SAMN05660776_2609"/>
<keyword evidence="6 7" id="KW-0998">Cell outer membrane</keyword>
<reference evidence="11" key="1">
    <citation type="submission" date="2017-02" db="EMBL/GenBank/DDBJ databases">
        <authorList>
            <person name="Varghese N."/>
            <person name="Submissions S."/>
        </authorList>
    </citation>
    <scope>NUCLEOTIDE SEQUENCE [LARGE SCALE GENOMIC DNA]</scope>
    <source>
        <strain evidence="11">DSM 23405</strain>
    </source>
</reference>
<feature type="signal peptide" evidence="8">
    <location>
        <begin position="1"/>
        <end position="20"/>
    </location>
</feature>
<dbReference type="InterPro" id="IPR039426">
    <property type="entry name" value="TonB-dep_rcpt-like"/>
</dbReference>
<comment type="similarity">
    <text evidence="7">Belongs to the TonB-dependent receptor family.</text>
</comment>
<dbReference type="InterPro" id="IPR036942">
    <property type="entry name" value="Beta-barrel_TonB_sf"/>
</dbReference>
<keyword evidence="8" id="KW-0732">Signal</keyword>
<dbReference type="Gene3D" id="2.40.170.20">
    <property type="entry name" value="TonB-dependent receptor, beta-barrel domain"/>
    <property type="match status" value="1"/>
</dbReference>
<dbReference type="PROSITE" id="PS52016">
    <property type="entry name" value="TONB_DEPENDENT_REC_3"/>
    <property type="match status" value="1"/>
</dbReference>
<proteinExistence type="inferred from homology"/>
<feature type="domain" description="TonB-dependent receptor plug" evidence="9">
    <location>
        <begin position="115"/>
        <end position="223"/>
    </location>
</feature>
<dbReference type="EMBL" id="FUYY01000005">
    <property type="protein sequence ID" value="SKB70746.1"/>
    <property type="molecule type" value="Genomic_DNA"/>
</dbReference>
<keyword evidence="4 7" id="KW-0812">Transmembrane</keyword>
<evidence type="ECO:0000256" key="5">
    <source>
        <dbReference type="ARBA" id="ARBA00023136"/>
    </source>
</evidence>
<evidence type="ECO:0000313" key="11">
    <source>
        <dbReference type="Proteomes" id="UP000190230"/>
    </source>
</evidence>
<evidence type="ECO:0000256" key="4">
    <source>
        <dbReference type="ARBA" id="ARBA00022692"/>
    </source>
</evidence>
<evidence type="ECO:0000256" key="8">
    <source>
        <dbReference type="SAM" id="SignalP"/>
    </source>
</evidence>
<dbReference type="InterPro" id="IPR008969">
    <property type="entry name" value="CarboxyPept-like_regulatory"/>
</dbReference>
<evidence type="ECO:0000256" key="7">
    <source>
        <dbReference type="PROSITE-ProRule" id="PRU01360"/>
    </source>
</evidence>
<organism evidence="10 11">
    <name type="scientific">Salegentibacter holothuriorum</name>
    <dbReference type="NCBI Taxonomy" id="241145"/>
    <lineage>
        <taxon>Bacteria</taxon>
        <taxon>Pseudomonadati</taxon>
        <taxon>Bacteroidota</taxon>
        <taxon>Flavobacteriia</taxon>
        <taxon>Flavobacteriales</taxon>
        <taxon>Flavobacteriaceae</taxon>
        <taxon>Salegentibacter</taxon>
    </lineage>
</organism>
<evidence type="ECO:0000256" key="3">
    <source>
        <dbReference type="ARBA" id="ARBA00022452"/>
    </source>
</evidence>
<keyword evidence="11" id="KW-1185">Reference proteome</keyword>
<name>A0A1T5DGE0_9FLAO</name>
<comment type="subcellular location">
    <subcellularLocation>
        <location evidence="1 7">Cell outer membrane</location>
        <topology evidence="1 7">Multi-pass membrane protein</topology>
    </subcellularLocation>
</comment>
<dbReference type="SUPFAM" id="SSF56935">
    <property type="entry name" value="Porins"/>
    <property type="match status" value="1"/>
</dbReference>
<dbReference type="InterPro" id="IPR023997">
    <property type="entry name" value="TonB-dep_OMP_SusC/RagA_CS"/>
</dbReference>
<dbReference type="AlphaFoldDB" id="A0A1T5DGE0"/>
<protein>
    <submittedName>
        <fullName evidence="10">TonB-linked outer membrane protein, SusC/RagA family</fullName>
    </submittedName>
</protein>
<accession>A0A1T5DGE0</accession>
<dbReference type="NCBIfam" id="TIGR04057">
    <property type="entry name" value="SusC_RagA_signa"/>
    <property type="match status" value="1"/>
</dbReference>
<dbReference type="Pfam" id="PF13715">
    <property type="entry name" value="CarbopepD_reg_2"/>
    <property type="match status" value="1"/>
</dbReference>
<evidence type="ECO:0000313" key="10">
    <source>
        <dbReference type="EMBL" id="SKB70746.1"/>
    </source>
</evidence>
<dbReference type="FunFam" id="2.60.40.1120:FF:000003">
    <property type="entry name" value="Outer membrane protein Omp121"/>
    <property type="match status" value="1"/>
</dbReference>
<evidence type="ECO:0000256" key="6">
    <source>
        <dbReference type="ARBA" id="ARBA00023237"/>
    </source>
</evidence>
<dbReference type="SUPFAM" id="SSF49464">
    <property type="entry name" value="Carboxypeptidase regulatory domain-like"/>
    <property type="match status" value="1"/>
</dbReference>
<keyword evidence="3 7" id="KW-1134">Transmembrane beta strand</keyword>
<sequence length="1022" mass="112838">MKNSYVFVLFFCLMFSGTYAQESIIVKGTVVDAETDMPVPSANIIEKGTSNGTMSDFDGEFSIEVPQDAILQISYLGYATQEIKVEGRNEIDIVLEQNADALDDVVVVGYGEQKKISIVGAVSTMEPEKLRTASTNISTSLAGNLSGIIAVQRTGQPGADAANFFIRGISTFSGAQNPLILLDGVEISNGDLNGLSPEIIESVSVLKDATATAVYGTRGANGVLIVTTKTGKNFDKPRIYARVQSQVTVPTETPNFADGVDYMKLYNEAVTNRSTGEILYSQDKIQGTAEGRDKYLYPNVDWYDEMFKDAAYNQEANVNIQGGGEKVGYFMSATLNRQTGLLKNFDMNSYDNNIEVQKFTFQNNIDAELSPTTKVALKLNTQLRYYDGPSTSVQGIYNGAMNTNPVDFPMYYPLDSITDPRDIQYGGKTGGAVNGGWPNPFAELTRGYTDNFQSTVLANLSGEQKLDVLLDGLAFKGLVSFKNWANTNVVRTRGYNQYELTGTPQAPDGSYNLDMVGQPQDLSLGTGTGTSGDRRFYFQPSLEYNQKFGKHSVSGLLLYNQTEFAINNPDGLISSLPERRIGYAGRATYDYDFKYLFEANFGYNGSENFAEGKRFGFFPSAAVGYVISNEDYFKKFTDVVNLLKLRVSYGKVGNDRIGGARFPYLSNIDLGGRGFTTGVEQNTSYSGPVYNQFANQNITWETANKLDIGLQVGLFNEFAFEIDFYHEKRENIFVDISSTIPTIFGTAGTNVYANLGEVTNQGVDFSLDYNKQFNDDFRLTAKGTFTYAHNNVDLNNEPPFSEFPNLSAVDHPIGTLLGYQAERLFIDQAEVDASPVQQMGGFVSGGDIKYTDINGDGIINSDDRVRMGNPTTPEIVYGLSTSMYYKNWDMSFLLQGVARTSFYVNGFHPFGSQGLRSVLQWVADDHYGPTNPDIYAAYPKLSKLDNGNNTANSSYWLRDGSFLKLRSAEIGYSYKQARFFISGYNLLRFSKFDKWDPEQGGGSGLSYPTQTIANLGVQLRFN</sequence>
<keyword evidence="5 7" id="KW-0472">Membrane</keyword>
<evidence type="ECO:0000256" key="2">
    <source>
        <dbReference type="ARBA" id="ARBA00022448"/>
    </source>
</evidence>
<dbReference type="InterPro" id="IPR037066">
    <property type="entry name" value="Plug_dom_sf"/>
</dbReference>
<dbReference type="Pfam" id="PF07715">
    <property type="entry name" value="Plug"/>
    <property type="match status" value="1"/>
</dbReference>
<gene>
    <name evidence="10" type="ORF">SAMN05660776_2609</name>
</gene>
<dbReference type="GO" id="GO:0009279">
    <property type="term" value="C:cell outer membrane"/>
    <property type="evidence" value="ECO:0007669"/>
    <property type="project" value="UniProtKB-SubCell"/>
</dbReference>
<dbReference type="NCBIfam" id="TIGR04056">
    <property type="entry name" value="OMP_RagA_SusC"/>
    <property type="match status" value="1"/>
</dbReference>